<dbReference type="HOGENOM" id="CLU_096410_3_1_9"/>
<evidence type="ECO:0000256" key="2">
    <source>
        <dbReference type="ARBA" id="ARBA00022692"/>
    </source>
</evidence>
<gene>
    <name evidence="6" type="ORF">HMPREF9625_01809</name>
</gene>
<dbReference type="EMBL" id="AFZC02000002">
    <property type="protein sequence ID" value="EHL13744.1"/>
    <property type="molecule type" value="Genomic_DNA"/>
</dbReference>
<dbReference type="Pfam" id="PF02659">
    <property type="entry name" value="Mntp"/>
    <property type="match status" value="1"/>
</dbReference>
<dbReference type="STRING" id="796943.HMPREF9625_01809"/>
<evidence type="ECO:0000256" key="3">
    <source>
        <dbReference type="ARBA" id="ARBA00022989"/>
    </source>
</evidence>
<dbReference type="PANTHER" id="PTHR35529:SF1">
    <property type="entry name" value="MANGANESE EFFLUX PUMP MNTP-RELATED"/>
    <property type="match status" value="1"/>
</dbReference>
<evidence type="ECO:0000256" key="4">
    <source>
        <dbReference type="ARBA" id="ARBA00023136"/>
    </source>
</evidence>
<feature type="transmembrane region" description="Helical" evidence="5">
    <location>
        <begin position="71"/>
        <end position="95"/>
    </location>
</feature>
<feature type="transmembrane region" description="Helical" evidence="5">
    <location>
        <begin position="6"/>
        <end position="25"/>
    </location>
</feature>
<reference evidence="6" key="2">
    <citation type="submission" date="2013-03" db="EMBL/GenBank/DDBJ databases">
        <title>The Genome Sequence of Oribacterium sp. ACB1.</title>
        <authorList>
            <consortium name="The Broad Institute Genomics Platform"/>
            <consortium name="The Broad Institute Genome Sequencing Center for Infectious Disease"/>
            <person name="Earl A."/>
            <person name="Ward D."/>
            <person name="Feldgarden M."/>
            <person name="Gevers D."/>
            <person name="Sizova M."/>
            <person name="Hazen A."/>
            <person name="Epstein S."/>
            <person name="Walker B."/>
            <person name="Young S."/>
            <person name="Zeng Q."/>
            <person name="Gargeya S."/>
            <person name="Fitzgerald M."/>
            <person name="Haas B."/>
            <person name="Abouelleil A."/>
            <person name="Allen A.W."/>
            <person name="Alvarado L."/>
            <person name="Arachchi H.M."/>
            <person name="Berlin A.M."/>
            <person name="Chapman S.B."/>
            <person name="Gainer-Dewar J."/>
            <person name="Goldberg J."/>
            <person name="Griggs A."/>
            <person name="Gujja S."/>
            <person name="Hansen M."/>
            <person name="Howarth C."/>
            <person name="Imamovic A."/>
            <person name="Ireland A."/>
            <person name="Larimer J."/>
            <person name="McCowan C."/>
            <person name="Murphy C."/>
            <person name="Pearson M."/>
            <person name="Poon T.W."/>
            <person name="Priest M."/>
            <person name="Roberts A."/>
            <person name="Saif S."/>
            <person name="Shea T."/>
            <person name="Sisk P."/>
            <person name="Sykes S."/>
            <person name="Wortman J."/>
            <person name="Nusbaum C."/>
            <person name="Birren B."/>
        </authorList>
    </citation>
    <scope>NUCLEOTIDE SEQUENCE [LARGE SCALE GENOMIC DNA]</scope>
    <source>
        <strain evidence="6">ACB1</strain>
    </source>
</reference>
<evidence type="ECO:0000256" key="1">
    <source>
        <dbReference type="ARBA" id="ARBA00022475"/>
    </source>
</evidence>
<dbReference type="Proteomes" id="UP000018461">
    <property type="component" value="Unassembled WGS sequence"/>
</dbReference>
<proteinExistence type="predicted"/>
<keyword evidence="1" id="KW-1003">Cell membrane</keyword>
<feature type="transmembrane region" description="Helical" evidence="5">
    <location>
        <begin position="107"/>
        <end position="128"/>
    </location>
</feature>
<keyword evidence="4 5" id="KW-0472">Membrane</keyword>
<sequence>MFVLNSVLLGVGLAMDAVAVSMAEGMQEPNMKPKRSLMLSGTFGFFQFIMPVLGFALVGTVFGFAKVLMKYVSAISTILLLYLSIKMFYSAYLKFRNKETEELQGNLMFQAIGTSVDALSLGFTFSHYSLGRVFLASFIIGIVTFFLCQTGIFIGKKFGTLFSGEADLLGGVILLLVIFLF</sequence>
<organism evidence="6 7">
    <name type="scientific">Oribacterium parvum ACB1</name>
    <dbReference type="NCBI Taxonomy" id="796943"/>
    <lineage>
        <taxon>Bacteria</taxon>
        <taxon>Bacillati</taxon>
        <taxon>Bacillota</taxon>
        <taxon>Clostridia</taxon>
        <taxon>Lachnospirales</taxon>
        <taxon>Lachnospiraceae</taxon>
        <taxon>Oribacterium</taxon>
    </lineage>
</organism>
<dbReference type="AlphaFoldDB" id="G9WKA2"/>
<feature type="transmembrane region" description="Helical" evidence="5">
    <location>
        <begin position="37"/>
        <end position="65"/>
    </location>
</feature>
<accession>G9WKA2</accession>
<dbReference type="PATRIC" id="fig|796943.3.peg.152"/>
<feature type="transmembrane region" description="Helical" evidence="5">
    <location>
        <begin position="161"/>
        <end position="180"/>
    </location>
</feature>
<reference evidence="6" key="1">
    <citation type="submission" date="2011-08" db="EMBL/GenBank/DDBJ databases">
        <authorList>
            <consortium name="The Broad Institute Genome Sequencing Platform"/>
            <person name="Earl A."/>
            <person name="Ward D."/>
            <person name="Feldgarden M."/>
            <person name="Gevers D."/>
            <person name="Sizova M."/>
            <person name="Hazen A."/>
            <person name="Epstein S."/>
            <person name="Young S.K."/>
            <person name="Zeng Q."/>
            <person name="Gargeya S."/>
            <person name="Fitzgerald M."/>
            <person name="Haas B."/>
            <person name="Abouelleil A."/>
            <person name="Alvarado L."/>
            <person name="Arachchi H.M."/>
            <person name="Berlin A."/>
            <person name="Brown A."/>
            <person name="Chapman S.B."/>
            <person name="Chen Z."/>
            <person name="Dunbar C."/>
            <person name="Freedman E."/>
            <person name="Gearin G."/>
            <person name="Gellesch M."/>
            <person name="Goldberg J."/>
            <person name="Griggs A."/>
            <person name="Gujja S."/>
            <person name="Heiman D."/>
            <person name="Howarth C."/>
            <person name="Larson L."/>
            <person name="Lui A."/>
            <person name="MacDonald P.J.P."/>
            <person name="Montmayeur A."/>
            <person name="Murphy C."/>
            <person name="Neiman D."/>
            <person name="Pearson M."/>
            <person name="Priest M."/>
            <person name="Roberts A."/>
            <person name="Saif S."/>
            <person name="Shea T."/>
            <person name="Shenoy N."/>
            <person name="Sisk P."/>
            <person name="Stolte C."/>
            <person name="Sykes S."/>
            <person name="Wortman J."/>
            <person name="Nusbaum C."/>
            <person name="Birren B."/>
        </authorList>
    </citation>
    <scope>NUCLEOTIDE SEQUENCE</scope>
    <source>
        <strain evidence="6">ACB1</strain>
    </source>
</reference>
<keyword evidence="2 5" id="KW-0812">Transmembrane</keyword>
<evidence type="ECO:0000313" key="6">
    <source>
        <dbReference type="EMBL" id="EHL13744.1"/>
    </source>
</evidence>
<dbReference type="RefSeq" id="WP_009535648.1">
    <property type="nucleotide sequence ID" value="NZ_KE148312.1"/>
</dbReference>
<name>G9WKA2_9FIRM</name>
<keyword evidence="7" id="KW-1185">Reference proteome</keyword>
<dbReference type="PANTHER" id="PTHR35529">
    <property type="entry name" value="MANGANESE EFFLUX PUMP MNTP-RELATED"/>
    <property type="match status" value="1"/>
</dbReference>
<feature type="transmembrane region" description="Helical" evidence="5">
    <location>
        <begin position="134"/>
        <end position="154"/>
    </location>
</feature>
<protein>
    <recommendedName>
        <fullName evidence="8">Manganese efflux pump MntP</fullName>
    </recommendedName>
</protein>
<evidence type="ECO:0000313" key="7">
    <source>
        <dbReference type="Proteomes" id="UP000018461"/>
    </source>
</evidence>
<evidence type="ECO:0000256" key="5">
    <source>
        <dbReference type="SAM" id="Phobius"/>
    </source>
</evidence>
<dbReference type="InterPro" id="IPR003810">
    <property type="entry name" value="Mntp/YtaF"/>
</dbReference>
<evidence type="ECO:0008006" key="8">
    <source>
        <dbReference type="Google" id="ProtNLM"/>
    </source>
</evidence>
<keyword evidence="3 5" id="KW-1133">Transmembrane helix</keyword>
<comment type="caution">
    <text evidence="6">The sequence shown here is derived from an EMBL/GenBank/DDBJ whole genome shotgun (WGS) entry which is preliminary data.</text>
</comment>